<sequence>MNIKTRMINTVKSIFNCKIQTNNTNNNNTIASINKRIAELEAERQQMEDIQTKTTEVRKENMLREFDRLYICESECQGFWSAIMYEYIEEEDEDYYMDEPIFTITGENCYKCGGYLDVCNIDDLDTNGYDKHGAYRNYPDNIRCKCGKYIQWLSCHDGPPDPRSF</sequence>
<keyword evidence="1" id="KW-0175">Coiled coil</keyword>
<accession>A0A6C0DU99</accession>
<feature type="coiled-coil region" evidence="1">
    <location>
        <begin position="23"/>
        <end position="60"/>
    </location>
</feature>
<dbReference type="AlphaFoldDB" id="A0A6C0DU99"/>
<reference evidence="2" key="1">
    <citation type="journal article" date="2020" name="Nature">
        <title>Giant virus diversity and host interactions through global metagenomics.</title>
        <authorList>
            <person name="Schulz F."/>
            <person name="Roux S."/>
            <person name="Paez-Espino D."/>
            <person name="Jungbluth S."/>
            <person name="Walsh D.A."/>
            <person name="Denef V.J."/>
            <person name="McMahon K.D."/>
            <person name="Konstantinidis K.T."/>
            <person name="Eloe-Fadrosh E.A."/>
            <person name="Kyrpides N.C."/>
            <person name="Woyke T."/>
        </authorList>
    </citation>
    <scope>NUCLEOTIDE SEQUENCE</scope>
    <source>
        <strain evidence="2">GVMAG-M-3300023174-49</strain>
    </source>
</reference>
<proteinExistence type="predicted"/>
<protein>
    <submittedName>
        <fullName evidence="2">Uncharacterized protein</fullName>
    </submittedName>
</protein>
<evidence type="ECO:0000256" key="1">
    <source>
        <dbReference type="SAM" id="Coils"/>
    </source>
</evidence>
<evidence type="ECO:0000313" key="2">
    <source>
        <dbReference type="EMBL" id="QHT18805.1"/>
    </source>
</evidence>
<dbReference type="EMBL" id="MN739659">
    <property type="protein sequence ID" value="QHT18805.1"/>
    <property type="molecule type" value="Genomic_DNA"/>
</dbReference>
<organism evidence="2">
    <name type="scientific">viral metagenome</name>
    <dbReference type="NCBI Taxonomy" id="1070528"/>
    <lineage>
        <taxon>unclassified sequences</taxon>
        <taxon>metagenomes</taxon>
        <taxon>organismal metagenomes</taxon>
    </lineage>
</organism>
<name>A0A6C0DU99_9ZZZZ</name>